<name>A0A6S6SHC8_9GAMM</name>
<dbReference type="SUPFAM" id="SSF53335">
    <property type="entry name" value="S-adenosyl-L-methionine-dependent methyltransferases"/>
    <property type="match status" value="1"/>
</dbReference>
<evidence type="ECO:0000259" key="1">
    <source>
        <dbReference type="Pfam" id="PF08241"/>
    </source>
</evidence>
<dbReference type="InterPro" id="IPR013216">
    <property type="entry name" value="Methyltransf_11"/>
</dbReference>
<proteinExistence type="predicted"/>
<keyword evidence="2" id="KW-0808">Transferase</keyword>
<keyword evidence="2" id="KW-0489">Methyltransferase</keyword>
<dbReference type="PANTHER" id="PTHR43591">
    <property type="entry name" value="METHYLTRANSFERASE"/>
    <property type="match status" value="1"/>
</dbReference>
<dbReference type="Pfam" id="PF08241">
    <property type="entry name" value="Methyltransf_11"/>
    <property type="match status" value="1"/>
</dbReference>
<dbReference type="EMBL" id="CACVAY010000021">
    <property type="protein sequence ID" value="CAA6804364.1"/>
    <property type="molecule type" value="Genomic_DNA"/>
</dbReference>
<dbReference type="GO" id="GO:0008757">
    <property type="term" value="F:S-adenosylmethionine-dependent methyltransferase activity"/>
    <property type="evidence" value="ECO:0007669"/>
    <property type="project" value="InterPro"/>
</dbReference>
<organism evidence="2">
    <name type="scientific">uncultured Thiotrichaceae bacterium</name>
    <dbReference type="NCBI Taxonomy" id="298394"/>
    <lineage>
        <taxon>Bacteria</taxon>
        <taxon>Pseudomonadati</taxon>
        <taxon>Pseudomonadota</taxon>
        <taxon>Gammaproteobacteria</taxon>
        <taxon>Thiotrichales</taxon>
        <taxon>Thiotrichaceae</taxon>
        <taxon>environmental samples</taxon>
    </lineage>
</organism>
<dbReference type="AlphaFoldDB" id="A0A6S6SHC8"/>
<protein>
    <submittedName>
        <fullName evidence="2">Methyltransferase type 11 domain protein</fullName>
    </submittedName>
</protein>
<reference evidence="2" key="1">
    <citation type="submission" date="2020-01" db="EMBL/GenBank/DDBJ databases">
        <authorList>
            <person name="Meier V. D."/>
            <person name="Meier V D."/>
        </authorList>
    </citation>
    <scope>NUCLEOTIDE SEQUENCE</scope>
    <source>
        <strain evidence="2">HLG_WM_MAG_07</strain>
    </source>
</reference>
<dbReference type="PANTHER" id="PTHR43591:SF110">
    <property type="entry name" value="RHODANESE DOMAIN-CONTAINING PROTEIN"/>
    <property type="match status" value="1"/>
</dbReference>
<accession>A0A6S6SHC8</accession>
<sequence length="219" mass="24740">MSETLNLSDLSQTDLQQLDVVERYTQFAPVYNQSVDDWGYQCYRTAADALEHYLPTNAPILDAGCGTGLVGQVLAQHGYRDVTGIDISQDMLEQAEATGHYQQVKAQDLSQTPYPFADNHFAAIACVGVFSLIADPAPVLREFCRLVRSQGYLVFTQQEVLFEQYGYAEVLRGFEERGELRCESVSEPVVYLPKREGYADRKVIYCIYQVLKQEDEINP</sequence>
<feature type="domain" description="Methyltransferase type 11" evidence="1">
    <location>
        <begin position="61"/>
        <end position="155"/>
    </location>
</feature>
<dbReference type="CDD" id="cd02440">
    <property type="entry name" value="AdoMet_MTases"/>
    <property type="match status" value="1"/>
</dbReference>
<evidence type="ECO:0000313" key="2">
    <source>
        <dbReference type="EMBL" id="CAA6804364.1"/>
    </source>
</evidence>
<gene>
    <name evidence="2" type="ORF">HELGO_WM11603</name>
</gene>
<dbReference type="InterPro" id="IPR029063">
    <property type="entry name" value="SAM-dependent_MTases_sf"/>
</dbReference>
<dbReference type="GO" id="GO:0032259">
    <property type="term" value="P:methylation"/>
    <property type="evidence" value="ECO:0007669"/>
    <property type="project" value="UniProtKB-KW"/>
</dbReference>
<dbReference type="Gene3D" id="3.40.50.150">
    <property type="entry name" value="Vaccinia Virus protein VP39"/>
    <property type="match status" value="1"/>
</dbReference>